<keyword evidence="9" id="KW-1185">Reference proteome</keyword>
<dbReference type="InterPro" id="IPR002491">
    <property type="entry name" value="ABC_transptr_periplasmic_BD"/>
</dbReference>
<evidence type="ECO:0000313" key="10">
    <source>
        <dbReference type="Proteomes" id="UP000182836"/>
    </source>
</evidence>
<evidence type="ECO:0000313" key="8">
    <source>
        <dbReference type="EMBL" id="SDI25944.1"/>
    </source>
</evidence>
<keyword evidence="3" id="KW-0813">Transport</keyword>
<gene>
    <name evidence="7" type="ORF">AF333_13175</name>
    <name evidence="8" type="ORF">SAMN04487909_102307</name>
</gene>
<protein>
    <submittedName>
        <fullName evidence="7">ABC transporter substrate-binding protein</fullName>
    </submittedName>
    <submittedName>
        <fullName evidence="8">Iron complex transport system substrate-binding protein</fullName>
    </submittedName>
</protein>
<dbReference type="SUPFAM" id="SSF53807">
    <property type="entry name" value="Helical backbone' metal receptor"/>
    <property type="match status" value="1"/>
</dbReference>
<dbReference type="PROSITE" id="PS51257">
    <property type="entry name" value="PROKAR_LIPOPROTEIN"/>
    <property type="match status" value="1"/>
</dbReference>
<organism evidence="7 9">
    <name type="scientific">Aneurinibacillus migulanus</name>
    <name type="common">Bacillus migulanus</name>
    <dbReference type="NCBI Taxonomy" id="47500"/>
    <lineage>
        <taxon>Bacteria</taxon>
        <taxon>Bacillati</taxon>
        <taxon>Bacillota</taxon>
        <taxon>Bacilli</taxon>
        <taxon>Bacillales</taxon>
        <taxon>Paenibacillaceae</taxon>
        <taxon>Aneurinibacillus group</taxon>
        <taxon>Aneurinibacillus</taxon>
    </lineage>
</organism>
<keyword evidence="4 5" id="KW-0732">Signal</keyword>
<reference evidence="7 9" key="1">
    <citation type="submission" date="2015-07" db="EMBL/GenBank/DDBJ databases">
        <title>Fjat-14205 dsm 2895.</title>
        <authorList>
            <person name="Liu B."/>
            <person name="Wang J."/>
            <person name="Zhu Y."/>
            <person name="Liu G."/>
            <person name="Chen Q."/>
            <person name="Chen Z."/>
            <person name="Lan J."/>
            <person name="Che J."/>
            <person name="Ge C."/>
            <person name="Shi H."/>
            <person name="Pan Z."/>
            <person name="Liu X."/>
        </authorList>
    </citation>
    <scope>NUCLEOTIDE SEQUENCE [LARGE SCALE GENOMIC DNA]</scope>
    <source>
        <strain evidence="7 9">DSM 2895</strain>
    </source>
</reference>
<evidence type="ECO:0000313" key="9">
    <source>
        <dbReference type="Proteomes" id="UP000037269"/>
    </source>
</evidence>
<comment type="similarity">
    <text evidence="2">Belongs to the bacterial solute-binding protein 8 family.</text>
</comment>
<dbReference type="PROSITE" id="PS50983">
    <property type="entry name" value="FE_B12_PBP"/>
    <property type="match status" value="1"/>
</dbReference>
<dbReference type="PANTHER" id="PTHR30532">
    <property type="entry name" value="IRON III DICITRATE-BINDING PERIPLASMIC PROTEIN"/>
    <property type="match status" value="1"/>
</dbReference>
<evidence type="ECO:0000256" key="1">
    <source>
        <dbReference type="ARBA" id="ARBA00004196"/>
    </source>
</evidence>
<evidence type="ECO:0000259" key="6">
    <source>
        <dbReference type="PROSITE" id="PS50983"/>
    </source>
</evidence>
<accession>A0A0D1VGP7</accession>
<sequence length="325" mass="35495">MEVKKSKLMSGLIVLLLASGSLMACGVDQKESATEETSVQPSEKTQGFPRTIKHMMGELPLEEKPERVASVEISVTDYLLVLDVAPVASEGFEGTKSKSPIFAKYAEGKKVADLGSKTNRETLMEMDPQVIVLSGQGKGSSYEEFNKIAPTAALDFSVDARSRLMKVAEIVGKEEKAKQVIADFDKLVNEAKAAAAGHKGEKVLFLISNGKDFTVMHPKNFPIYFEEVGLTPVEGLPEDGKIGGRIGIEALSEFAPDHIFIAENRRKMNQDDPKGLINIWTKHPVWKNLEAVKNNHVYSVDTLVGDTFFLGQIAGLESIKTNLGK</sequence>
<dbReference type="OrthoDB" id="9793175at2"/>
<dbReference type="EMBL" id="LGUG01000004">
    <property type="protein sequence ID" value="KON96287.1"/>
    <property type="molecule type" value="Genomic_DNA"/>
</dbReference>
<feature type="signal peptide" evidence="5">
    <location>
        <begin position="1"/>
        <end position="24"/>
    </location>
</feature>
<comment type="subcellular location">
    <subcellularLocation>
        <location evidence="1">Cell envelope</location>
    </subcellularLocation>
</comment>
<evidence type="ECO:0000256" key="4">
    <source>
        <dbReference type="ARBA" id="ARBA00022729"/>
    </source>
</evidence>
<feature type="chain" id="PRO_5038208490" evidence="5">
    <location>
        <begin position="25"/>
        <end position="325"/>
    </location>
</feature>
<dbReference type="Pfam" id="PF01497">
    <property type="entry name" value="Peripla_BP_2"/>
    <property type="match status" value="1"/>
</dbReference>
<evidence type="ECO:0000256" key="5">
    <source>
        <dbReference type="SAM" id="SignalP"/>
    </source>
</evidence>
<dbReference type="Proteomes" id="UP000182836">
    <property type="component" value="Unassembled WGS sequence"/>
</dbReference>
<feature type="domain" description="Fe/B12 periplasmic-binding" evidence="6">
    <location>
        <begin position="67"/>
        <end position="325"/>
    </location>
</feature>
<dbReference type="GO" id="GO:1901678">
    <property type="term" value="P:iron coordination entity transport"/>
    <property type="evidence" value="ECO:0007669"/>
    <property type="project" value="UniProtKB-ARBA"/>
</dbReference>
<reference evidence="8 10" key="2">
    <citation type="submission" date="2016-10" db="EMBL/GenBank/DDBJ databases">
        <authorList>
            <person name="de Groot N.N."/>
        </authorList>
    </citation>
    <scope>NUCLEOTIDE SEQUENCE [LARGE SCALE GENOMIC DNA]</scope>
    <source>
        <strain evidence="8 10">DSM 2895</strain>
    </source>
</reference>
<evidence type="ECO:0000256" key="2">
    <source>
        <dbReference type="ARBA" id="ARBA00008814"/>
    </source>
</evidence>
<dbReference type="InterPro" id="IPR051313">
    <property type="entry name" value="Bact_iron-sidero_bind"/>
</dbReference>
<dbReference type="EMBL" id="FNED01000002">
    <property type="protein sequence ID" value="SDI25944.1"/>
    <property type="molecule type" value="Genomic_DNA"/>
</dbReference>
<dbReference type="GO" id="GO:0030288">
    <property type="term" value="C:outer membrane-bounded periplasmic space"/>
    <property type="evidence" value="ECO:0007669"/>
    <property type="project" value="TreeGrafter"/>
</dbReference>
<evidence type="ECO:0000256" key="3">
    <source>
        <dbReference type="ARBA" id="ARBA00022448"/>
    </source>
</evidence>
<dbReference type="Gene3D" id="3.40.50.1980">
    <property type="entry name" value="Nitrogenase molybdenum iron protein domain"/>
    <property type="match status" value="2"/>
</dbReference>
<dbReference type="AlphaFoldDB" id="A0A0D1VGP7"/>
<dbReference type="RefSeq" id="WP_043063972.1">
    <property type="nucleotide sequence ID" value="NZ_BJOA01000225.1"/>
</dbReference>
<name>A0A0D1VGP7_ANEMI</name>
<evidence type="ECO:0000313" key="7">
    <source>
        <dbReference type="EMBL" id="KON96287.1"/>
    </source>
</evidence>
<proteinExistence type="inferred from homology"/>
<dbReference type="PANTHER" id="PTHR30532:SF1">
    <property type="entry name" value="IRON(3+)-HYDROXAMATE-BINDING PROTEIN FHUD"/>
    <property type="match status" value="1"/>
</dbReference>
<dbReference type="PATRIC" id="fig|47500.8.peg.1391"/>
<dbReference type="GeneID" id="42306123"/>
<dbReference type="Proteomes" id="UP000037269">
    <property type="component" value="Unassembled WGS sequence"/>
</dbReference>
<dbReference type="STRING" id="47500.AF333_13175"/>